<dbReference type="InterPro" id="IPR000659">
    <property type="entry name" value="Pyridox_Oxase"/>
</dbReference>
<dbReference type="InterPro" id="IPR019740">
    <property type="entry name" value="Pyridox_Oxase_CS"/>
</dbReference>
<name>A0A6J6DEJ7_9ZZZZ</name>
<dbReference type="Gene3D" id="2.30.110.10">
    <property type="entry name" value="Electron Transport, Fmn-binding Protein, Chain A"/>
    <property type="match status" value="1"/>
</dbReference>
<keyword evidence="2" id="KW-0285">Flavoprotein</keyword>
<keyword evidence="3" id="KW-0288">FMN</keyword>
<dbReference type="InterPro" id="IPR019576">
    <property type="entry name" value="Pyridoxamine_oxidase_dimer_C"/>
</dbReference>
<dbReference type="InterPro" id="IPR012349">
    <property type="entry name" value="Split_barrel_FMN-bd"/>
</dbReference>
<evidence type="ECO:0000259" key="5">
    <source>
        <dbReference type="Pfam" id="PF01243"/>
    </source>
</evidence>
<organism evidence="7">
    <name type="scientific">freshwater metagenome</name>
    <dbReference type="NCBI Taxonomy" id="449393"/>
    <lineage>
        <taxon>unclassified sequences</taxon>
        <taxon>metagenomes</taxon>
        <taxon>ecological metagenomes</taxon>
    </lineage>
</organism>
<dbReference type="SUPFAM" id="SSF50475">
    <property type="entry name" value="FMN-binding split barrel"/>
    <property type="match status" value="1"/>
</dbReference>
<evidence type="ECO:0000259" key="6">
    <source>
        <dbReference type="Pfam" id="PF10590"/>
    </source>
</evidence>
<proteinExistence type="inferred from homology"/>
<evidence type="ECO:0000256" key="1">
    <source>
        <dbReference type="ARBA" id="ARBA00001917"/>
    </source>
</evidence>
<evidence type="ECO:0000256" key="3">
    <source>
        <dbReference type="ARBA" id="ARBA00022643"/>
    </source>
</evidence>
<dbReference type="GO" id="GO:0008615">
    <property type="term" value="P:pyridoxine biosynthetic process"/>
    <property type="evidence" value="ECO:0007669"/>
    <property type="project" value="InterPro"/>
</dbReference>
<dbReference type="NCBIfam" id="NF004231">
    <property type="entry name" value="PRK05679.1"/>
    <property type="match status" value="1"/>
</dbReference>
<dbReference type="InterPro" id="IPR011576">
    <property type="entry name" value="Pyridox_Oxase_N"/>
</dbReference>
<dbReference type="NCBIfam" id="TIGR00558">
    <property type="entry name" value="pdxH"/>
    <property type="match status" value="1"/>
</dbReference>
<reference evidence="7" key="1">
    <citation type="submission" date="2020-05" db="EMBL/GenBank/DDBJ databases">
        <authorList>
            <person name="Chiriac C."/>
            <person name="Salcher M."/>
            <person name="Ghai R."/>
            <person name="Kavagutti S V."/>
        </authorList>
    </citation>
    <scope>NUCLEOTIDE SEQUENCE</scope>
</reference>
<dbReference type="GO" id="GO:0004733">
    <property type="term" value="F:pyridoxamine phosphate oxidase activity"/>
    <property type="evidence" value="ECO:0007669"/>
    <property type="project" value="InterPro"/>
</dbReference>
<dbReference type="AlphaFoldDB" id="A0A6J6DEJ7"/>
<dbReference type="PIRSF" id="PIRSF000190">
    <property type="entry name" value="Pyd_amn-ph_oxd"/>
    <property type="match status" value="1"/>
</dbReference>
<evidence type="ECO:0000256" key="4">
    <source>
        <dbReference type="ARBA" id="ARBA00023002"/>
    </source>
</evidence>
<dbReference type="Pfam" id="PF10590">
    <property type="entry name" value="PNP_phzG_C"/>
    <property type="match status" value="1"/>
</dbReference>
<comment type="cofactor">
    <cofactor evidence="1">
        <name>FMN</name>
        <dbReference type="ChEBI" id="CHEBI:58210"/>
    </cofactor>
</comment>
<accession>A0A6J6DEJ7</accession>
<evidence type="ECO:0000313" key="7">
    <source>
        <dbReference type="EMBL" id="CAB4562480.1"/>
    </source>
</evidence>
<dbReference type="PANTHER" id="PTHR10851">
    <property type="entry name" value="PYRIDOXINE-5-PHOSPHATE OXIDASE"/>
    <property type="match status" value="1"/>
</dbReference>
<feature type="domain" description="Pyridoxine 5'-phosphate oxidase dimerisation C-terminal" evidence="6">
    <location>
        <begin position="174"/>
        <end position="214"/>
    </location>
</feature>
<dbReference type="Pfam" id="PF01243">
    <property type="entry name" value="PNPOx_N"/>
    <property type="match status" value="1"/>
</dbReference>
<dbReference type="GO" id="GO:0010181">
    <property type="term" value="F:FMN binding"/>
    <property type="evidence" value="ECO:0007669"/>
    <property type="project" value="InterPro"/>
</dbReference>
<dbReference type="HAMAP" id="MF_01629">
    <property type="entry name" value="PdxH"/>
    <property type="match status" value="1"/>
</dbReference>
<keyword evidence="4" id="KW-0560">Oxidoreductase</keyword>
<sequence>MDEDLRQRLKEMRRSYGEEGLVEDRLPNEPFTLFTLWLREASENPYIVEPNAMVLGTSDLTSRTVLLKDIAGERFTFFTNYGSRKAKAIDAEPRTTLLFPWYPMERQVMVTGWAERVSESESDRYFASRPYGSQIGAWASHQSAVLASREELQSRFEELSARYPQGSVPRPPHWGGFGVTPETIEFWQGRHSRLHDRIRFTRDGDHWQRVRLNP</sequence>
<evidence type="ECO:0000256" key="2">
    <source>
        <dbReference type="ARBA" id="ARBA00022630"/>
    </source>
</evidence>
<dbReference type="EMBL" id="CAEZTJ010000020">
    <property type="protein sequence ID" value="CAB4562480.1"/>
    <property type="molecule type" value="Genomic_DNA"/>
</dbReference>
<feature type="domain" description="Pyridoxamine 5'-phosphate oxidase N-terminal" evidence="5">
    <location>
        <begin position="49"/>
        <end position="160"/>
    </location>
</feature>
<dbReference type="PANTHER" id="PTHR10851:SF0">
    <property type="entry name" value="PYRIDOXINE-5'-PHOSPHATE OXIDASE"/>
    <property type="match status" value="1"/>
</dbReference>
<protein>
    <submittedName>
        <fullName evidence="7">Unannotated protein</fullName>
    </submittedName>
</protein>
<dbReference type="PROSITE" id="PS01064">
    <property type="entry name" value="PYRIDOX_OXIDASE"/>
    <property type="match status" value="1"/>
</dbReference>
<gene>
    <name evidence="7" type="ORF">UFOPK1650_00268</name>
</gene>